<evidence type="ECO:0000313" key="3">
    <source>
        <dbReference type="Proteomes" id="UP000287853"/>
    </source>
</evidence>
<keyword evidence="1" id="KW-1133">Transmembrane helix</keyword>
<dbReference type="AlphaFoldDB" id="A0A444ISG7"/>
<dbReference type="Proteomes" id="UP000287853">
    <property type="component" value="Unassembled WGS sequence"/>
</dbReference>
<feature type="transmembrane region" description="Helical" evidence="1">
    <location>
        <begin position="35"/>
        <end position="54"/>
    </location>
</feature>
<organism evidence="2 3">
    <name type="scientific">Candidatus Electrothrix aarhusensis</name>
    <dbReference type="NCBI Taxonomy" id="1859131"/>
    <lineage>
        <taxon>Bacteria</taxon>
        <taxon>Pseudomonadati</taxon>
        <taxon>Thermodesulfobacteriota</taxon>
        <taxon>Desulfobulbia</taxon>
        <taxon>Desulfobulbales</taxon>
        <taxon>Desulfobulbaceae</taxon>
        <taxon>Candidatus Electrothrix</taxon>
    </lineage>
</organism>
<keyword evidence="1" id="KW-0472">Membrane</keyword>
<accession>A0A444ISG7</accession>
<evidence type="ECO:0000256" key="1">
    <source>
        <dbReference type="SAM" id="Phobius"/>
    </source>
</evidence>
<sequence>MKWLCLRTVGAGPRACPFISCTGRSGRTLSGRTQGFAPTAFLLLLLLIMIPAAVSADQVTVPLASAHKTQKSAQGQAAGQLDPAQEPALAENQLYDIREPILIPDSNRILWWIAAILAGLLLLGLLFYFWKKRARQQKAVLAHETALRELERAGPLIEEQNINAFITLIDQTLRRYIEQRFDIFARRQTTREFIHELAEDQENVPEPLMKNSENLKTWLQHCDLVKFAKAGLSQETMTDMVANLRTFIESTKMEAKEK</sequence>
<proteinExistence type="predicted"/>
<name>A0A444ISG7_9BACT</name>
<dbReference type="EMBL" id="MTKO01000108">
    <property type="protein sequence ID" value="RWX43829.1"/>
    <property type="molecule type" value="Genomic_DNA"/>
</dbReference>
<dbReference type="InterPro" id="IPR025489">
    <property type="entry name" value="DUF4381"/>
</dbReference>
<protein>
    <recommendedName>
        <fullName evidence="4">DUF4381 domain-containing protein</fullName>
    </recommendedName>
</protein>
<evidence type="ECO:0000313" key="2">
    <source>
        <dbReference type="EMBL" id="RWX43829.1"/>
    </source>
</evidence>
<reference evidence="2 3" key="1">
    <citation type="submission" date="2017-01" db="EMBL/GenBank/DDBJ databases">
        <title>The cable genome- insights into the physiology and evolution of filamentous bacteria capable of sulfide oxidation via long distance electron transfer.</title>
        <authorList>
            <person name="Schreiber L."/>
            <person name="Bjerg J.T."/>
            <person name="Boggild A."/>
            <person name="Van De Vossenberg J."/>
            <person name="Meysman F."/>
            <person name="Nielsen L.P."/>
            <person name="Schramm A."/>
            <person name="Kjeldsen K.U."/>
        </authorList>
    </citation>
    <scope>NUCLEOTIDE SEQUENCE [LARGE SCALE GENOMIC DNA]</scope>
    <source>
        <strain evidence="2">MCF</strain>
    </source>
</reference>
<feature type="transmembrane region" description="Helical" evidence="1">
    <location>
        <begin position="109"/>
        <end position="130"/>
    </location>
</feature>
<dbReference type="Pfam" id="PF14316">
    <property type="entry name" value="DUF4381"/>
    <property type="match status" value="1"/>
</dbReference>
<keyword evidence="3" id="KW-1185">Reference proteome</keyword>
<keyword evidence="1" id="KW-0812">Transmembrane</keyword>
<comment type="caution">
    <text evidence="2">The sequence shown here is derived from an EMBL/GenBank/DDBJ whole genome shotgun (WGS) entry which is preliminary data.</text>
</comment>
<evidence type="ECO:0008006" key="4">
    <source>
        <dbReference type="Google" id="ProtNLM"/>
    </source>
</evidence>
<gene>
    <name evidence="2" type="ORF">H206_03601</name>
</gene>